<dbReference type="InterPro" id="IPR005467">
    <property type="entry name" value="His_kinase_dom"/>
</dbReference>
<gene>
    <name evidence="15" type="ORF">H9763_11790</name>
</gene>
<evidence type="ECO:0000256" key="13">
    <source>
        <dbReference type="SAM" id="Phobius"/>
    </source>
</evidence>
<dbReference type="Gene3D" id="1.20.120.620">
    <property type="entry name" value="Backbone structure of the membrane domain of e. Coli histidine kinase receptor kdpd"/>
    <property type="match status" value="1"/>
</dbReference>
<dbReference type="Gene3D" id="1.10.287.130">
    <property type="match status" value="1"/>
</dbReference>
<dbReference type="EMBL" id="DWXE01000043">
    <property type="protein sequence ID" value="HJB92129.1"/>
    <property type="molecule type" value="Genomic_DNA"/>
</dbReference>
<evidence type="ECO:0000256" key="10">
    <source>
        <dbReference type="ARBA" id="ARBA00022989"/>
    </source>
</evidence>
<keyword evidence="11" id="KW-0902">Two-component regulatory system</keyword>
<accession>A0A9D2MT55</accession>
<dbReference type="Pfam" id="PF13493">
    <property type="entry name" value="DUF4118"/>
    <property type="match status" value="1"/>
</dbReference>
<evidence type="ECO:0000256" key="8">
    <source>
        <dbReference type="ARBA" id="ARBA00022777"/>
    </source>
</evidence>
<dbReference type="InterPro" id="IPR003661">
    <property type="entry name" value="HisK_dim/P_dom"/>
</dbReference>
<dbReference type="GO" id="GO:0005524">
    <property type="term" value="F:ATP binding"/>
    <property type="evidence" value="ECO:0007669"/>
    <property type="project" value="UniProtKB-KW"/>
</dbReference>
<organism evidence="15 16">
    <name type="scientific">Candidatus Eisenbergiella merdigallinarum</name>
    <dbReference type="NCBI Taxonomy" id="2838552"/>
    <lineage>
        <taxon>Bacteria</taxon>
        <taxon>Bacillati</taxon>
        <taxon>Bacillota</taxon>
        <taxon>Clostridia</taxon>
        <taxon>Lachnospirales</taxon>
        <taxon>Lachnospiraceae</taxon>
        <taxon>Eisenbergiella</taxon>
    </lineage>
</organism>
<evidence type="ECO:0000259" key="14">
    <source>
        <dbReference type="PROSITE" id="PS50109"/>
    </source>
</evidence>
<dbReference type="InterPro" id="IPR036890">
    <property type="entry name" value="HATPase_C_sf"/>
</dbReference>
<evidence type="ECO:0000256" key="5">
    <source>
        <dbReference type="ARBA" id="ARBA00022679"/>
    </source>
</evidence>
<evidence type="ECO:0000256" key="12">
    <source>
        <dbReference type="ARBA" id="ARBA00023136"/>
    </source>
</evidence>
<dbReference type="SMART" id="SM00387">
    <property type="entry name" value="HATPase_c"/>
    <property type="match status" value="1"/>
</dbReference>
<reference evidence="15" key="1">
    <citation type="journal article" date="2021" name="PeerJ">
        <title>Extensive microbial diversity within the chicken gut microbiome revealed by metagenomics and culture.</title>
        <authorList>
            <person name="Gilroy R."/>
            <person name="Ravi A."/>
            <person name="Getino M."/>
            <person name="Pursley I."/>
            <person name="Horton D.L."/>
            <person name="Alikhan N.F."/>
            <person name="Baker D."/>
            <person name="Gharbi K."/>
            <person name="Hall N."/>
            <person name="Watson M."/>
            <person name="Adriaenssens E.M."/>
            <person name="Foster-Nyarko E."/>
            <person name="Jarju S."/>
            <person name="Secka A."/>
            <person name="Antonio M."/>
            <person name="Oren A."/>
            <person name="Chaudhuri R.R."/>
            <person name="La Ragione R."/>
            <person name="Hildebrand F."/>
            <person name="Pallen M.J."/>
        </authorList>
    </citation>
    <scope>NUCLEOTIDE SEQUENCE</scope>
    <source>
        <strain evidence="15">USAMLcec3-2134</strain>
    </source>
</reference>
<dbReference type="GO" id="GO:0000155">
    <property type="term" value="F:phosphorelay sensor kinase activity"/>
    <property type="evidence" value="ECO:0007669"/>
    <property type="project" value="InterPro"/>
</dbReference>
<dbReference type="EC" id="2.7.13.3" evidence="3"/>
<dbReference type="InterPro" id="IPR004358">
    <property type="entry name" value="Sig_transdc_His_kin-like_C"/>
</dbReference>
<dbReference type="GO" id="GO:0005886">
    <property type="term" value="C:plasma membrane"/>
    <property type="evidence" value="ECO:0007669"/>
    <property type="project" value="TreeGrafter"/>
</dbReference>
<evidence type="ECO:0000313" key="15">
    <source>
        <dbReference type="EMBL" id="HJB92129.1"/>
    </source>
</evidence>
<dbReference type="InterPro" id="IPR038318">
    <property type="entry name" value="KdpD_sf"/>
</dbReference>
<dbReference type="PROSITE" id="PS50109">
    <property type="entry name" value="HIS_KIN"/>
    <property type="match status" value="1"/>
</dbReference>
<keyword evidence="8" id="KW-0418">Kinase</keyword>
<evidence type="ECO:0000256" key="9">
    <source>
        <dbReference type="ARBA" id="ARBA00022840"/>
    </source>
</evidence>
<comment type="catalytic activity">
    <reaction evidence="1">
        <text>ATP + protein L-histidine = ADP + protein N-phospho-L-histidine.</text>
        <dbReference type="EC" id="2.7.13.3"/>
    </reaction>
</comment>
<evidence type="ECO:0000256" key="3">
    <source>
        <dbReference type="ARBA" id="ARBA00012438"/>
    </source>
</evidence>
<dbReference type="PANTHER" id="PTHR45569">
    <property type="entry name" value="SENSOR PROTEIN KDPD"/>
    <property type="match status" value="1"/>
</dbReference>
<feature type="domain" description="Histidine kinase" evidence="14">
    <location>
        <begin position="148"/>
        <end position="363"/>
    </location>
</feature>
<keyword evidence="7" id="KW-0547">Nucleotide-binding</keyword>
<sequence>MEKFRNGNWWREKWEITWKNTLVTTAILAGVTAVAGLYHMLSEGSVNIVMFYTVALIFIPRFTRGYVPGIVAAMVSVGCVNYLFTYPYFCWDFSMKGYPVTFFCMLVIAVAVSAVTSYTKQQSGILASQEKKLMEAEKERMRANLLRAVSHDLRTPLTGIIGASSSYLENEAFLSEDKKRDMVRHIGEDANWLLNMVENLLTVTRIRDDSASVNKSLEPVEEVMAEAVRRFKKRIPEAKVKVSLPDEFIMVPMDAMLIEQVLINLMENAFYHAHSEREMELYAGTEGSSAVFCVKDYGTGIEPDRLKTIFDGEASTGSGEADSYRGMGIGLSICKTIITAHGGTIEARNHGGGAEIRFTLPGE</sequence>
<dbReference type="Gene3D" id="3.30.565.10">
    <property type="entry name" value="Histidine kinase-like ATPase, C-terminal domain"/>
    <property type="match status" value="1"/>
</dbReference>
<dbReference type="PANTHER" id="PTHR45569:SF1">
    <property type="entry name" value="SENSOR PROTEIN KDPD"/>
    <property type="match status" value="1"/>
</dbReference>
<evidence type="ECO:0000256" key="2">
    <source>
        <dbReference type="ARBA" id="ARBA00004141"/>
    </source>
</evidence>
<keyword evidence="9" id="KW-0067">ATP-binding</keyword>
<name>A0A9D2MT55_9FIRM</name>
<dbReference type="InterPro" id="IPR003594">
    <property type="entry name" value="HATPase_dom"/>
</dbReference>
<dbReference type="CDD" id="cd00082">
    <property type="entry name" value="HisKA"/>
    <property type="match status" value="1"/>
</dbReference>
<dbReference type="AlphaFoldDB" id="A0A9D2MT55"/>
<reference evidence="15" key="2">
    <citation type="submission" date="2021-04" db="EMBL/GenBank/DDBJ databases">
        <authorList>
            <person name="Gilroy R."/>
        </authorList>
    </citation>
    <scope>NUCLEOTIDE SEQUENCE</scope>
    <source>
        <strain evidence="15">USAMLcec3-2134</strain>
    </source>
</reference>
<keyword evidence="12 13" id="KW-0472">Membrane</keyword>
<feature type="transmembrane region" description="Helical" evidence="13">
    <location>
        <begin position="21"/>
        <end position="40"/>
    </location>
</feature>
<feature type="transmembrane region" description="Helical" evidence="13">
    <location>
        <begin position="70"/>
        <end position="88"/>
    </location>
</feature>
<dbReference type="InterPro" id="IPR052023">
    <property type="entry name" value="Histidine_kinase_KdpD"/>
</dbReference>
<dbReference type="SMART" id="SM00388">
    <property type="entry name" value="HisKA"/>
    <property type="match status" value="1"/>
</dbReference>
<protein>
    <recommendedName>
        <fullName evidence="3">histidine kinase</fullName>
        <ecNumber evidence="3">2.7.13.3</ecNumber>
    </recommendedName>
</protein>
<evidence type="ECO:0000256" key="1">
    <source>
        <dbReference type="ARBA" id="ARBA00000085"/>
    </source>
</evidence>
<evidence type="ECO:0000256" key="7">
    <source>
        <dbReference type="ARBA" id="ARBA00022741"/>
    </source>
</evidence>
<dbReference type="InterPro" id="IPR025201">
    <property type="entry name" value="KdpD_TM"/>
</dbReference>
<keyword evidence="4" id="KW-0597">Phosphoprotein</keyword>
<dbReference type="PRINTS" id="PR00344">
    <property type="entry name" value="BCTRLSENSOR"/>
</dbReference>
<keyword evidence="5" id="KW-0808">Transferase</keyword>
<keyword evidence="10 13" id="KW-1133">Transmembrane helix</keyword>
<comment type="caution">
    <text evidence="15">The sequence shown here is derived from an EMBL/GenBank/DDBJ whole genome shotgun (WGS) entry which is preliminary data.</text>
</comment>
<dbReference type="Proteomes" id="UP000886883">
    <property type="component" value="Unassembled WGS sequence"/>
</dbReference>
<evidence type="ECO:0000256" key="4">
    <source>
        <dbReference type="ARBA" id="ARBA00022553"/>
    </source>
</evidence>
<feature type="transmembrane region" description="Helical" evidence="13">
    <location>
        <begin position="100"/>
        <end position="119"/>
    </location>
</feature>
<proteinExistence type="predicted"/>
<dbReference type="Pfam" id="PF00512">
    <property type="entry name" value="HisKA"/>
    <property type="match status" value="1"/>
</dbReference>
<evidence type="ECO:0000313" key="16">
    <source>
        <dbReference type="Proteomes" id="UP000886883"/>
    </source>
</evidence>
<dbReference type="InterPro" id="IPR036097">
    <property type="entry name" value="HisK_dim/P_sf"/>
</dbReference>
<comment type="subcellular location">
    <subcellularLocation>
        <location evidence="2">Membrane</location>
        <topology evidence="2">Multi-pass membrane protein</topology>
    </subcellularLocation>
</comment>
<keyword evidence="6 13" id="KW-0812">Transmembrane</keyword>
<evidence type="ECO:0000256" key="11">
    <source>
        <dbReference type="ARBA" id="ARBA00023012"/>
    </source>
</evidence>
<dbReference type="SUPFAM" id="SSF47384">
    <property type="entry name" value="Homodimeric domain of signal transducing histidine kinase"/>
    <property type="match status" value="1"/>
</dbReference>
<dbReference type="Pfam" id="PF02518">
    <property type="entry name" value="HATPase_c"/>
    <property type="match status" value="1"/>
</dbReference>
<dbReference type="SUPFAM" id="SSF55874">
    <property type="entry name" value="ATPase domain of HSP90 chaperone/DNA topoisomerase II/histidine kinase"/>
    <property type="match status" value="1"/>
</dbReference>
<evidence type="ECO:0000256" key="6">
    <source>
        <dbReference type="ARBA" id="ARBA00022692"/>
    </source>
</evidence>